<dbReference type="InterPro" id="IPR002716">
    <property type="entry name" value="PIN_dom"/>
</dbReference>
<accession>A0A450Z5C9</accession>
<sequence length="167" mass="18762">MGQVIVRKRVYIETSIPSYLTARKSANVKAMVWQEITSQWWETARTDYDLFVSDLVIVEAQAGDREAAARRIEPLRGIRILPVGMETREFADQLISQGAIPAAAKADALHIAVAAMHRIDYLLTWNFRHINNAAKKPIIRSICADSGHPCPEICTPMELLPENDNHV</sequence>
<gene>
    <name evidence="2" type="ORF">BECKTC1821E_GA0114239_11505</name>
</gene>
<dbReference type="AlphaFoldDB" id="A0A450Z5C9"/>
<protein>
    <submittedName>
        <fullName evidence="2">PIN domain-containing protein</fullName>
    </submittedName>
</protein>
<dbReference type="Pfam" id="PF01850">
    <property type="entry name" value="PIN"/>
    <property type="match status" value="1"/>
</dbReference>
<dbReference type="SUPFAM" id="SSF88723">
    <property type="entry name" value="PIN domain-like"/>
    <property type="match status" value="1"/>
</dbReference>
<organism evidence="2">
    <name type="scientific">Candidatus Kentrum sp. TC</name>
    <dbReference type="NCBI Taxonomy" id="2126339"/>
    <lineage>
        <taxon>Bacteria</taxon>
        <taxon>Pseudomonadati</taxon>
        <taxon>Pseudomonadota</taxon>
        <taxon>Gammaproteobacteria</taxon>
        <taxon>Candidatus Kentrum</taxon>
    </lineage>
</organism>
<dbReference type="CDD" id="cd18687">
    <property type="entry name" value="PIN_VapC-like"/>
    <property type="match status" value="1"/>
</dbReference>
<evidence type="ECO:0000259" key="1">
    <source>
        <dbReference type="Pfam" id="PF01850"/>
    </source>
</evidence>
<dbReference type="EMBL" id="CAADFT010000150">
    <property type="protein sequence ID" value="VFK48979.1"/>
    <property type="molecule type" value="Genomic_DNA"/>
</dbReference>
<name>A0A450Z5C9_9GAMM</name>
<dbReference type="Gene3D" id="3.40.50.1010">
    <property type="entry name" value="5'-nuclease"/>
    <property type="match status" value="1"/>
</dbReference>
<proteinExistence type="predicted"/>
<dbReference type="InterPro" id="IPR029060">
    <property type="entry name" value="PIN-like_dom_sf"/>
</dbReference>
<evidence type="ECO:0000313" key="2">
    <source>
        <dbReference type="EMBL" id="VFK48979.1"/>
    </source>
</evidence>
<feature type="domain" description="PIN" evidence="1">
    <location>
        <begin position="11"/>
        <end position="126"/>
    </location>
</feature>
<reference evidence="2" key="1">
    <citation type="submission" date="2019-02" db="EMBL/GenBank/DDBJ databases">
        <authorList>
            <person name="Gruber-Vodicka R. H."/>
            <person name="Seah K. B. B."/>
        </authorList>
    </citation>
    <scope>NUCLEOTIDE SEQUENCE</scope>
    <source>
        <strain evidence="2">BECK_BZ125</strain>
    </source>
</reference>